<dbReference type="PANTHER" id="PTHR43156:SF2">
    <property type="entry name" value="STAGE II SPORULATION PROTEIN E"/>
    <property type="match status" value="1"/>
</dbReference>
<sequence length="268" mass="29108">MWRASRCSPPGVMLMADTPLTVAGGLRADDIAAARDIQMSILPPQMPQVAGYDFFGCLRPAAETGGDMFDLVELEQGVFVLLGDATGHGFGPALCATQMQAMFRVAFRVGAELGEAYIHVNNQLDEDLPDDRFVTAFAGFLDPQRHQVDYFSAGQGPILHYRAATRDCEWFGPTTFPLGTMAVDRAAPIRSLALAPGDILAVLSDGVYECEGDAGLFGRERVADMLREYCEATTAEMAARLMQSLETFAGHREQQDDLTIVLVKRPAP</sequence>
<dbReference type="Gene3D" id="3.60.40.10">
    <property type="entry name" value="PPM-type phosphatase domain"/>
    <property type="match status" value="1"/>
</dbReference>
<organism evidence="3 4">
    <name type="scientific">Parahaliea aestuarii</name>
    <dbReference type="NCBI Taxonomy" id="1852021"/>
    <lineage>
        <taxon>Bacteria</taxon>
        <taxon>Pseudomonadati</taxon>
        <taxon>Pseudomonadota</taxon>
        <taxon>Gammaproteobacteria</taxon>
        <taxon>Cellvibrionales</taxon>
        <taxon>Halieaceae</taxon>
        <taxon>Parahaliea</taxon>
    </lineage>
</organism>
<dbReference type="Pfam" id="PF07228">
    <property type="entry name" value="SpoIIE"/>
    <property type="match status" value="1"/>
</dbReference>
<reference evidence="3 4" key="1">
    <citation type="submission" date="2019-08" db="EMBL/GenBank/DDBJ databases">
        <title>Parahaliea maris sp. nov., isolated from the surface seawater.</title>
        <authorList>
            <person name="Liu Y."/>
        </authorList>
    </citation>
    <scope>NUCLEOTIDE SEQUENCE [LARGE SCALE GENOMIC DNA]</scope>
    <source>
        <strain evidence="3 4">S2-26</strain>
    </source>
</reference>
<evidence type="ECO:0000256" key="1">
    <source>
        <dbReference type="ARBA" id="ARBA00022801"/>
    </source>
</evidence>
<evidence type="ECO:0000313" key="4">
    <source>
        <dbReference type="Proteomes" id="UP000321933"/>
    </source>
</evidence>
<dbReference type="GO" id="GO:0016791">
    <property type="term" value="F:phosphatase activity"/>
    <property type="evidence" value="ECO:0007669"/>
    <property type="project" value="TreeGrafter"/>
</dbReference>
<accession>A0A5C9A469</accession>
<dbReference type="PANTHER" id="PTHR43156">
    <property type="entry name" value="STAGE II SPORULATION PROTEIN E-RELATED"/>
    <property type="match status" value="1"/>
</dbReference>
<feature type="domain" description="PPM-type phosphatase" evidence="2">
    <location>
        <begin position="49"/>
        <end position="265"/>
    </location>
</feature>
<dbReference type="InterPro" id="IPR001932">
    <property type="entry name" value="PPM-type_phosphatase-like_dom"/>
</dbReference>
<dbReference type="OrthoDB" id="9811749at2"/>
<protein>
    <submittedName>
        <fullName evidence="3">SpoIIE family protein phosphatase</fullName>
    </submittedName>
</protein>
<evidence type="ECO:0000259" key="2">
    <source>
        <dbReference type="SMART" id="SM00331"/>
    </source>
</evidence>
<dbReference type="InterPro" id="IPR052016">
    <property type="entry name" value="Bact_Sigma-Reg"/>
</dbReference>
<dbReference type="Proteomes" id="UP000321933">
    <property type="component" value="Unassembled WGS sequence"/>
</dbReference>
<comment type="caution">
    <text evidence="3">The sequence shown here is derived from an EMBL/GenBank/DDBJ whole genome shotgun (WGS) entry which is preliminary data.</text>
</comment>
<name>A0A5C9A469_9GAMM</name>
<dbReference type="EMBL" id="VRYZ01000001">
    <property type="protein sequence ID" value="TXS94427.1"/>
    <property type="molecule type" value="Genomic_DNA"/>
</dbReference>
<keyword evidence="4" id="KW-1185">Reference proteome</keyword>
<evidence type="ECO:0000313" key="3">
    <source>
        <dbReference type="EMBL" id="TXS94427.1"/>
    </source>
</evidence>
<dbReference type="InterPro" id="IPR036457">
    <property type="entry name" value="PPM-type-like_dom_sf"/>
</dbReference>
<keyword evidence="1" id="KW-0378">Hydrolase</keyword>
<gene>
    <name evidence="3" type="ORF">FVW59_00460</name>
</gene>
<dbReference type="AlphaFoldDB" id="A0A5C9A469"/>
<dbReference type="SUPFAM" id="SSF81606">
    <property type="entry name" value="PP2C-like"/>
    <property type="match status" value="1"/>
</dbReference>
<dbReference type="SMART" id="SM00331">
    <property type="entry name" value="PP2C_SIG"/>
    <property type="match status" value="1"/>
</dbReference>
<proteinExistence type="predicted"/>